<dbReference type="PANTHER" id="PTHR31826">
    <property type="entry name" value="NICALIN"/>
    <property type="match status" value="1"/>
</dbReference>
<evidence type="ECO:0000313" key="12">
    <source>
        <dbReference type="EMBL" id="MBY77849.1"/>
    </source>
</evidence>
<evidence type="ECO:0000256" key="1">
    <source>
        <dbReference type="ARBA" id="ARBA00004389"/>
    </source>
</evidence>
<evidence type="ECO:0000313" key="14">
    <source>
        <dbReference type="RefSeq" id="XP_025412622.1"/>
    </source>
</evidence>
<name>A0A2S2QJB6_9HEMI</name>
<dbReference type="SUPFAM" id="SSF53187">
    <property type="entry name" value="Zn-dependent exopeptidases"/>
    <property type="match status" value="1"/>
</dbReference>
<proteinExistence type="inferred from homology"/>
<evidence type="ECO:0000313" key="13">
    <source>
        <dbReference type="Proteomes" id="UP000694846"/>
    </source>
</evidence>
<dbReference type="InterPro" id="IPR007484">
    <property type="entry name" value="Peptidase_M28"/>
</dbReference>
<evidence type="ECO:0000256" key="2">
    <source>
        <dbReference type="ARBA" id="ARBA00007717"/>
    </source>
</evidence>
<dbReference type="GO" id="GO:0009966">
    <property type="term" value="P:regulation of signal transduction"/>
    <property type="evidence" value="ECO:0007669"/>
    <property type="project" value="InterPro"/>
</dbReference>
<comment type="subcellular location">
    <subcellularLocation>
        <location evidence="1">Endoplasmic reticulum membrane</location>
        <topology evidence="1">Single-pass membrane protein</topology>
    </subcellularLocation>
</comment>
<dbReference type="GO" id="GO:0005789">
    <property type="term" value="C:endoplasmic reticulum membrane"/>
    <property type="evidence" value="ECO:0007669"/>
    <property type="project" value="UniProtKB-SubCell"/>
</dbReference>
<dbReference type="EMBL" id="GGMS01008646">
    <property type="protein sequence ID" value="MBY77849.1"/>
    <property type="molecule type" value="Transcribed_RNA"/>
</dbReference>
<evidence type="ECO:0000256" key="5">
    <source>
        <dbReference type="ARBA" id="ARBA00022824"/>
    </source>
</evidence>
<dbReference type="AlphaFoldDB" id="A0A2S2QJB6"/>
<keyword evidence="7 10" id="KW-0472">Membrane</keyword>
<dbReference type="InterPro" id="IPR016574">
    <property type="entry name" value="Nicalin"/>
</dbReference>
<sequence length="557" mass="62259">MLGESDEFSEILKTGFPVYLLIAIPLLLVLSPVCPANAAHEFSVYRAQQYSLLGTTYGSKSSIINLEARSLKTWSSRSRHCVFVLMDNFTSEEYEQISAGLGALVLIVPPTPYTQDQQLKMLEIEQTILVSETAIPIYLMNWSPEVKNLMDDLDDSKIIDENASSAAKAFINSVSANGYQIVVSTSKPVLQQNIAISTIQGQLIGYGFQDKLPSILIVAHYDSFGLAPELSYGADSNGSGAALLLVLAKILSRIYAEKNRPKYNVMFILSGGGKLNYLGSKNWIEQEMEKSNTLQDVSFVLCLDSLGTDKNIYAHVSKPPKDDSKMGNFMNELNKNLGENGLKIIHKKINLSSDTLAWEHERYSIKRLPAFTLSSLKSHKSYSRKTILDTSETLDSKIVYRNAQIIAKTLVAHLYDYNTSETPKISIDFESLRSSLDLLVLQPRSPQIIAQKGHPLIENLFSIMSKYLKDVNVSHLTADKVDPQFSFYTVTRANLQVYSVKPAVFDLILTLAIVLYLTIVYFFIQLVPVVYDLYIGTSRPEPIISASKKSNRKEKQR</sequence>
<dbReference type="OrthoDB" id="5913609at2759"/>
<evidence type="ECO:0000256" key="9">
    <source>
        <dbReference type="ARBA" id="ARBA00034873"/>
    </source>
</evidence>
<keyword evidence="3 10" id="KW-0812">Transmembrane</keyword>
<evidence type="ECO:0000256" key="6">
    <source>
        <dbReference type="ARBA" id="ARBA00022989"/>
    </source>
</evidence>
<evidence type="ECO:0000259" key="11">
    <source>
        <dbReference type="Pfam" id="PF04389"/>
    </source>
</evidence>
<accession>A0A2S2QJB6</accession>
<evidence type="ECO:0000256" key="10">
    <source>
        <dbReference type="SAM" id="Phobius"/>
    </source>
</evidence>
<evidence type="ECO:0000256" key="8">
    <source>
        <dbReference type="ARBA" id="ARBA00023180"/>
    </source>
</evidence>
<gene>
    <name evidence="12" type="primary">ncl1</name>
    <name evidence="14" type="synonym">LOC112685067</name>
    <name evidence="12" type="ORF">g.38409</name>
</gene>
<evidence type="ECO:0000256" key="7">
    <source>
        <dbReference type="ARBA" id="ARBA00023136"/>
    </source>
</evidence>
<feature type="transmembrane region" description="Helical" evidence="10">
    <location>
        <begin position="16"/>
        <end position="39"/>
    </location>
</feature>
<keyword evidence="8" id="KW-0325">Glycoprotein</keyword>
<dbReference type="Proteomes" id="UP000694846">
    <property type="component" value="Unplaced"/>
</dbReference>
<feature type="transmembrane region" description="Helical" evidence="10">
    <location>
        <begin position="503"/>
        <end position="524"/>
    </location>
</feature>
<dbReference type="RefSeq" id="XP_025412622.1">
    <property type="nucleotide sequence ID" value="XM_025556837.1"/>
</dbReference>
<keyword evidence="6 10" id="KW-1133">Transmembrane helix</keyword>
<comment type="similarity">
    <text evidence="2">Belongs to the nicastrin family.</text>
</comment>
<reference evidence="14" key="2">
    <citation type="submission" date="2025-04" db="UniProtKB">
        <authorList>
            <consortium name="RefSeq"/>
        </authorList>
    </citation>
    <scope>IDENTIFICATION</scope>
    <source>
        <tissue evidence="14">Whole body</tissue>
    </source>
</reference>
<evidence type="ECO:0000256" key="4">
    <source>
        <dbReference type="ARBA" id="ARBA00022729"/>
    </source>
</evidence>
<dbReference type="CDD" id="cd03882">
    <property type="entry name" value="M28_nicalin_like"/>
    <property type="match status" value="1"/>
</dbReference>
<organism evidence="12">
    <name type="scientific">Sipha flava</name>
    <name type="common">yellow sugarcane aphid</name>
    <dbReference type="NCBI Taxonomy" id="143950"/>
    <lineage>
        <taxon>Eukaryota</taxon>
        <taxon>Metazoa</taxon>
        <taxon>Ecdysozoa</taxon>
        <taxon>Arthropoda</taxon>
        <taxon>Hexapoda</taxon>
        <taxon>Insecta</taxon>
        <taxon>Pterygota</taxon>
        <taxon>Neoptera</taxon>
        <taxon>Paraneoptera</taxon>
        <taxon>Hemiptera</taxon>
        <taxon>Sternorrhyncha</taxon>
        <taxon>Aphidomorpha</taxon>
        <taxon>Aphidoidea</taxon>
        <taxon>Aphididae</taxon>
        <taxon>Sipha</taxon>
    </lineage>
</organism>
<protein>
    <recommendedName>
        <fullName evidence="9">BOS complex subunit NCLN</fullName>
    </recommendedName>
</protein>
<keyword evidence="4" id="KW-0732">Signal</keyword>
<dbReference type="Gene3D" id="3.40.630.10">
    <property type="entry name" value="Zn peptidases"/>
    <property type="match status" value="1"/>
</dbReference>
<dbReference type="Pfam" id="PF04389">
    <property type="entry name" value="Peptidase_M28"/>
    <property type="match status" value="1"/>
</dbReference>
<reference evidence="12" key="1">
    <citation type="submission" date="2018-04" db="EMBL/GenBank/DDBJ databases">
        <title>Transcriptome assembly of Sipha flava.</title>
        <authorList>
            <person name="Scully E.D."/>
            <person name="Geib S.M."/>
            <person name="Palmer N.A."/>
            <person name="Koch K."/>
            <person name="Bradshaw J."/>
            <person name="Heng-Moss T."/>
            <person name="Sarath G."/>
        </authorList>
    </citation>
    <scope>NUCLEOTIDE SEQUENCE</scope>
</reference>
<keyword evidence="5" id="KW-0256">Endoplasmic reticulum</keyword>
<feature type="domain" description="Peptidase M28" evidence="11">
    <location>
        <begin position="214"/>
        <end position="408"/>
    </location>
</feature>
<evidence type="ECO:0000256" key="3">
    <source>
        <dbReference type="ARBA" id="ARBA00022692"/>
    </source>
</evidence>
<keyword evidence="13" id="KW-1185">Reference proteome</keyword>